<accession>G7CG91</accession>
<evidence type="ECO:0000313" key="1">
    <source>
        <dbReference type="EMBL" id="EHI13520.1"/>
    </source>
</evidence>
<proteinExistence type="predicted"/>
<reference evidence="1 2" key="1">
    <citation type="submission" date="2011-11" db="EMBL/GenBank/DDBJ databases">
        <authorList>
            <consortium name="Tuberculosis Structural Genomics Consortium"/>
            <person name="Ioerger T.R."/>
        </authorList>
    </citation>
    <scope>NUCLEOTIDE SEQUENCE [LARGE SCALE GENOMIC DNA]</scope>
    <source>
        <strain evidence="2">ATCC 19527 / DSM 44167 / CIP 105390 / JCM 6362 / NCTC 10409 / 316</strain>
    </source>
</reference>
<dbReference type="AlphaFoldDB" id="G7CG91"/>
<organism evidence="1 2">
    <name type="scientific">Mycolicibacterium thermoresistibile (strain ATCC 19527 / DSM 44167 / CIP 105390 / JCM 6362 / NCTC 10409 / 316)</name>
    <name type="common">Mycobacterium thermoresistibile</name>
    <dbReference type="NCBI Taxonomy" id="1078020"/>
    <lineage>
        <taxon>Bacteria</taxon>
        <taxon>Bacillati</taxon>
        <taxon>Actinomycetota</taxon>
        <taxon>Actinomycetes</taxon>
        <taxon>Mycobacteriales</taxon>
        <taxon>Mycobacteriaceae</taxon>
        <taxon>Mycolicibacterium</taxon>
    </lineage>
</organism>
<sequence length="70" mass="7612">MARQALVSSLVHLDPAGIRKLADDLGCFARSLTSVSERFRLAEITQGVSSLFISHSRSIRSEPDDGIVAR</sequence>
<evidence type="ECO:0000313" key="2">
    <source>
        <dbReference type="Proteomes" id="UP000004915"/>
    </source>
</evidence>
<protein>
    <submittedName>
        <fullName evidence="1">Uncharacterized protein</fullName>
    </submittedName>
</protein>
<keyword evidence="2" id="KW-1185">Reference proteome</keyword>
<name>G7CG91_MYCT3</name>
<gene>
    <name evidence="1" type="ORF">KEK_10087</name>
</gene>
<comment type="caution">
    <text evidence="1">The sequence shown here is derived from an EMBL/GenBank/DDBJ whole genome shotgun (WGS) entry which is preliminary data.</text>
</comment>
<dbReference type="Proteomes" id="UP000004915">
    <property type="component" value="Unassembled WGS sequence"/>
</dbReference>
<dbReference type="EMBL" id="AGVE01000042">
    <property type="protein sequence ID" value="EHI13520.1"/>
    <property type="molecule type" value="Genomic_DNA"/>
</dbReference>